<name>A0A940YJR5_9BURK</name>
<sequence>MSHSNAFEESAWPFDAAINAASFTTKYVLDGSLPILEVYHDHDGDWQFMCGTTNASADAKVVCLGCMIDCDPTLVQLADLPEGWLAHRESPAQPWARESYEDSDAANEA</sequence>
<evidence type="ECO:0000256" key="1">
    <source>
        <dbReference type="SAM" id="MobiDB-lite"/>
    </source>
</evidence>
<comment type="caution">
    <text evidence="2">The sequence shown here is derived from an EMBL/GenBank/DDBJ whole genome shotgun (WGS) entry which is preliminary data.</text>
</comment>
<proteinExistence type="predicted"/>
<gene>
    <name evidence="2" type="ORF">KAK03_24660</name>
</gene>
<feature type="region of interest" description="Disordered" evidence="1">
    <location>
        <begin position="90"/>
        <end position="109"/>
    </location>
</feature>
<evidence type="ECO:0000313" key="2">
    <source>
        <dbReference type="EMBL" id="MBQ0933672.1"/>
    </source>
</evidence>
<accession>A0A940YJR5</accession>
<evidence type="ECO:0000313" key="3">
    <source>
        <dbReference type="Proteomes" id="UP000676246"/>
    </source>
</evidence>
<keyword evidence="3" id="KW-1185">Reference proteome</keyword>
<dbReference type="Proteomes" id="UP000676246">
    <property type="component" value="Unassembled WGS sequence"/>
</dbReference>
<organism evidence="2 3">
    <name type="scientific">Ideonella alba</name>
    <dbReference type="NCBI Taxonomy" id="2824118"/>
    <lineage>
        <taxon>Bacteria</taxon>
        <taxon>Pseudomonadati</taxon>
        <taxon>Pseudomonadota</taxon>
        <taxon>Betaproteobacteria</taxon>
        <taxon>Burkholderiales</taxon>
        <taxon>Sphaerotilaceae</taxon>
        <taxon>Ideonella</taxon>
    </lineage>
</organism>
<dbReference type="AlphaFoldDB" id="A0A940YJR5"/>
<dbReference type="EMBL" id="JAGQDD010000044">
    <property type="protein sequence ID" value="MBQ0933672.1"/>
    <property type="molecule type" value="Genomic_DNA"/>
</dbReference>
<protein>
    <recommendedName>
        <fullName evidence="4">DUF2185 domain-containing protein</fullName>
    </recommendedName>
</protein>
<evidence type="ECO:0008006" key="4">
    <source>
        <dbReference type="Google" id="ProtNLM"/>
    </source>
</evidence>
<dbReference type="RefSeq" id="WP_210857337.1">
    <property type="nucleotide sequence ID" value="NZ_JAGQDD010000044.1"/>
</dbReference>
<reference evidence="2 3" key="1">
    <citation type="submission" date="2021-04" db="EMBL/GenBank/DDBJ databases">
        <title>The genome sequence of Ideonella sp. 3Y2.</title>
        <authorList>
            <person name="Liu Y."/>
        </authorList>
    </citation>
    <scope>NUCLEOTIDE SEQUENCE [LARGE SCALE GENOMIC DNA]</scope>
    <source>
        <strain evidence="2 3">3Y2</strain>
    </source>
</reference>